<gene>
    <name evidence="9" type="ORF">FNV43_RR11227</name>
</gene>
<evidence type="ECO:0000259" key="8">
    <source>
        <dbReference type="Pfam" id="PF03016"/>
    </source>
</evidence>
<protein>
    <recommendedName>
        <fullName evidence="8">Exostosin GT47 domain-containing protein</fullName>
    </recommendedName>
</protein>
<dbReference type="GO" id="GO:0016757">
    <property type="term" value="F:glycosyltransferase activity"/>
    <property type="evidence" value="ECO:0007669"/>
    <property type="project" value="UniProtKB-KW"/>
</dbReference>
<dbReference type="Proteomes" id="UP000796880">
    <property type="component" value="Unassembled WGS sequence"/>
</dbReference>
<feature type="compositionally biased region" description="Polar residues" evidence="6">
    <location>
        <begin position="107"/>
        <end position="135"/>
    </location>
</feature>
<feature type="compositionally biased region" description="Polar residues" evidence="6">
    <location>
        <begin position="310"/>
        <end position="322"/>
    </location>
</feature>
<evidence type="ECO:0000256" key="7">
    <source>
        <dbReference type="SAM" id="Phobius"/>
    </source>
</evidence>
<sequence length="708" mass="79815">MQTAENHSAIAQNARGSFPLVGKIPKTNREEEEERTSGLWLLKVIQQSIEWFSKMGQKLFTLCQVETRTLLWIMGLLFVLVIVFQYFELPYVTVLSSYSAAKFPVSGKSNLQNGDSPSNSEIVDNMSHSNDSNHTGAGGTIEIANNTRSASGFVSGGQGSSNSSLGLDDGTNDAKESSSINVAEQNRSSIPDGVKNVDKRFSPEDTREPEQNSNRKINTSYNNSSMGDIGNGSSTVTSDNVGSSGAGFVSPPTMLPPINSSEYTLPVVVNTSIITPTFSGNSNTSLVEKEGTTILQKNEEKNENSEQLHSDLNQTENTSSITRVPEMNKPPEVPALAVYPISEMNNLLIRSRASYYSVIPQWSSAVDHELEYVTSQIENAPLIQNDPDLYAPLYRNVSMFKRSYELMEDILKVYVYREGKRPVLHTPVLKGIYASEGWFMKQLEVNSHSHKNLIEYLKNYLDMVAAKHPFWNRTGGADHFLVACHDWAPAETRKYMAKCIRALCNSDIKEGFVFGKDVSLPETFVRTPQNPLRQLGGKPPSKRSILAFFAGSMHGYVRPILLQHWENKDADMKIFARLPKSKDNKNYIQYMKNSKYCICAKGYEVNSPRVVEAISYECVPVIISDNYVPPLFDVLNWEAFAVFVMEKDIPNLKNILLSIPEKRYRSMQMRVKRVQQHFLWHAKPVKYDIFHMILHSVWYNRLHQIKPI</sequence>
<reference evidence="9" key="1">
    <citation type="submission" date="2020-03" db="EMBL/GenBank/DDBJ databases">
        <title>A high-quality chromosome-level genome assembly of a woody plant with both climbing and erect habits, Rhamnella rubrinervis.</title>
        <authorList>
            <person name="Lu Z."/>
            <person name="Yang Y."/>
            <person name="Zhu X."/>
            <person name="Sun Y."/>
        </authorList>
    </citation>
    <scope>NUCLEOTIDE SEQUENCE</scope>
    <source>
        <strain evidence="9">BYM</strain>
        <tissue evidence="9">Leaf</tissue>
    </source>
</reference>
<dbReference type="PANTHER" id="PTHR11062">
    <property type="entry name" value="EXOSTOSIN HEPARAN SULFATE GLYCOSYLTRANSFERASE -RELATED"/>
    <property type="match status" value="1"/>
</dbReference>
<dbReference type="GO" id="GO:0000139">
    <property type="term" value="C:Golgi membrane"/>
    <property type="evidence" value="ECO:0007669"/>
    <property type="project" value="UniProtKB-SubCell"/>
</dbReference>
<evidence type="ECO:0000313" key="9">
    <source>
        <dbReference type="EMBL" id="KAF3446049.1"/>
    </source>
</evidence>
<dbReference type="Pfam" id="PF03016">
    <property type="entry name" value="Exostosin_GT47"/>
    <property type="match status" value="1"/>
</dbReference>
<keyword evidence="4" id="KW-0735">Signal-anchor</keyword>
<keyword evidence="7" id="KW-0812">Transmembrane</keyword>
<dbReference type="AlphaFoldDB" id="A0A8K0H5L1"/>
<feature type="compositionally biased region" description="Basic and acidic residues" evidence="6">
    <location>
        <begin position="299"/>
        <end position="309"/>
    </location>
</feature>
<dbReference type="InterPro" id="IPR004263">
    <property type="entry name" value="Exostosin"/>
</dbReference>
<keyword evidence="3" id="KW-0328">Glycosyltransferase</keyword>
<feature type="compositionally biased region" description="Polar residues" evidence="6">
    <location>
        <begin position="177"/>
        <end position="189"/>
    </location>
</feature>
<evidence type="ECO:0000256" key="6">
    <source>
        <dbReference type="SAM" id="MobiDB-lite"/>
    </source>
</evidence>
<comment type="similarity">
    <text evidence="2">Belongs to the glycosyltransferase 47 family.</text>
</comment>
<feature type="region of interest" description="Disordered" evidence="6">
    <location>
        <begin position="106"/>
        <end position="244"/>
    </location>
</feature>
<proteinExistence type="inferred from homology"/>
<feature type="domain" description="Exostosin GT47" evidence="8">
    <location>
        <begin position="448"/>
        <end position="657"/>
    </location>
</feature>
<evidence type="ECO:0000256" key="5">
    <source>
        <dbReference type="ARBA" id="ARBA00023034"/>
    </source>
</evidence>
<comment type="caution">
    <text evidence="9">The sequence shown here is derived from an EMBL/GenBank/DDBJ whole genome shotgun (WGS) entry which is preliminary data.</text>
</comment>
<feature type="region of interest" description="Disordered" evidence="6">
    <location>
        <begin position="299"/>
        <end position="327"/>
    </location>
</feature>
<dbReference type="PANTHER" id="PTHR11062:SF108">
    <property type="entry name" value="EXOSTOSIN FAMILY PROTEIN"/>
    <property type="match status" value="1"/>
</dbReference>
<evidence type="ECO:0000256" key="1">
    <source>
        <dbReference type="ARBA" id="ARBA00004323"/>
    </source>
</evidence>
<keyword evidence="5" id="KW-0333">Golgi apparatus</keyword>
<dbReference type="EMBL" id="VOIH02000005">
    <property type="protein sequence ID" value="KAF3446049.1"/>
    <property type="molecule type" value="Genomic_DNA"/>
</dbReference>
<evidence type="ECO:0000313" key="10">
    <source>
        <dbReference type="Proteomes" id="UP000796880"/>
    </source>
</evidence>
<feature type="transmembrane region" description="Helical" evidence="7">
    <location>
        <begin position="69"/>
        <end position="87"/>
    </location>
</feature>
<feature type="compositionally biased region" description="Polar residues" evidence="6">
    <location>
        <begin position="211"/>
        <end position="243"/>
    </location>
</feature>
<dbReference type="OrthoDB" id="1924787at2759"/>
<accession>A0A8K0H5L1</accession>
<comment type="subcellular location">
    <subcellularLocation>
        <location evidence="1">Golgi apparatus membrane</location>
        <topology evidence="1">Single-pass type II membrane protein</topology>
    </subcellularLocation>
</comment>
<dbReference type="InterPro" id="IPR040911">
    <property type="entry name" value="Exostosin_GT47"/>
</dbReference>
<feature type="compositionally biased region" description="Basic and acidic residues" evidence="6">
    <location>
        <begin position="195"/>
        <end position="210"/>
    </location>
</feature>
<evidence type="ECO:0000256" key="2">
    <source>
        <dbReference type="ARBA" id="ARBA00010271"/>
    </source>
</evidence>
<evidence type="ECO:0000256" key="4">
    <source>
        <dbReference type="ARBA" id="ARBA00022968"/>
    </source>
</evidence>
<keyword evidence="10" id="KW-1185">Reference proteome</keyword>
<keyword evidence="7" id="KW-0472">Membrane</keyword>
<organism evidence="9 10">
    <name type="scientific">Rhamnella rubrinervis</name>
    <dbReference type="NCBI Taxonomy" id="2594499"/>
    <lineage>
        <taxon>Eukaryota</taxon>
        <taxon>Viridiplantae</taxon>
        <taxon>Streptophyta</taxon>
        <taxon>Embryophyta</taxon>
        <taxon>Tracheophyta</taxon>
        <taxon>Spermatophyta</taxon>
        <taxon>Magnoliopsida</taxon>
        <taxon>eudicotyledons</taxon>
        <taxon>Gunneridae</taxon>
        <taxon>Pentapetalae</taxon>
        <taxon>rosids</taxon>
        <taxon>fabids</taxon>
        <taxon>Rosales</taxon>
        <taxon>Rhamnaceae</taxon>
        <taxon>rhamnoid group</taxon>
        <taxon>Rhamneae</taxon>
        <taxon>Rhamnella</taxon>
    </lineage>
</organism>
<keyword evidence="3" id="KW-0808">Transferase</keyword>
<keyword evidence="7" id="KW-1133">Transmembrane helix</keyword>
<evidence type="ECO:0000256" key="3">
    <source>
        <dbReference type="ARBA" id="ARBA00022676"/>
    </source>
</evidence>
<name>A0A8K0H5L1_9ROSA</name>